<dbReference type="AlphaFoldDB" id="A0A8H7T2Z9"/>
<dbReference type="Proteomes" id="UP000664132">
    <property type="component" value="Unassembled WGS sequence"/>
</dbReference>
<name>A0A8H7T2Z9_9HELO</name>
<organism evidence="1 2">
    <name type="scientific">Cadophora malorum</name>
    <dbReference type="NCBI Taxonomy" id="108018"/>
    <lineage>
        <taxon>Eukaryota</taxon>
        <taxon>Fungi</taxon>
        <taxon>Dikarya</taxon>
        <taxon>Ascomycota</taxon>
        <taxon>Pezizomycotina</taxon>
        <taxon>Leotiomycetes</taxon>
        <taxon>Helotiales</taxon>
        <taxon>Ploettnerulaceae</taxon>
        <taxon>Cadophora</taxon>
    </lineage>
</organism>
<dbReference type="EMBL" id="JAFJYH010000491">
    <property type="protein sequence ID" value="KAG4411333.1"/>
    <property type="molecule type" value="Genomic_DNA"/>
</dbReference>
<reference evidence="1" key="1">
    <citation type="submission" date="2021-02" db="EMBL/GenBank/DDBJ databases">
        <title>Genome sequence Cadophora malorum strain M34.</title>
        <authorList>
            <person name="Stefanovic E."/>
            <person name="Vu D."/>
            <person name="Scully C."/>
            <person name="Dijksterhuis J."/>
            <person name="Roader J."/>
            <person name="Houbraken J."/>
        </authorList>
    </citation>
    <scope>NUCLEOTIDE SEQUENCE</scope>
    <source>
        <strain evidence="1">M34</strain>
    </source>
</reference>
<accession>A0A8H7T2Z9</accession>
<proteinExistence type="predicted"/>
<evidence type="ECO:0000313" key="2">
    <source>
        <dbReference type="Proteomes" id="UP000664132"/>
    </source>
</evidence>
<keyword evidence="2" id="KW-1185">Reference proteome</keyword>
<protein>
    <submittedName>
        <fullName evidence="1">Uncharacterized protein</fullName>
    </submittedName>
</protein>
<comment type="caution">
    <text evidence="1">The sequence shown here is derived from an EMBL/GenBank/DDBJ whole genome shotgun (WGS) entry which is preliminary data.</text>
</comment>
<gene>
    <name evidence="1" type="ORF">IFR04_015542</name>
</gene>
<sequence length="403" mass="46401">MEEILISIPADLATLYDQFIHATAREFITTRLRAVDREQLVEDQTTKVAHFVATFDPSWSLLVKSWPKLQTEQLKTANLNSAVRLFDDLKVPMFPSKLDVCLHRYFFQDATNPTHEQELGPTIIAARIYFTLLLSAVVQSDHNTLLAILSESGSFWLQNDFYFTPSSNASGQLPASLQPVRKKTWFSKDYLKTPSTAFDRKTTFCDLISIMTMFWVSEKLDCLIATVRGIGWYMQDPRKQEDLLYFHSAARQGNTTLAHLYFLTRRDDIQKSGARARQFSISYRVRGVTTPRLKESLLLEESNIISIALDYDQVPFATMMFEEDYVNDMEYVDTPDDKGWTALDRACEQNLVNIAKGIYPRYTSPDLDRVGIEKLTEKARENGFIEIVRIFEEEGSREVEEIE</sequence>
<evidence type="ECO:0000313" key="1">
    <source>
        <dbReference type="EMBL" id="KAG4411333.1"/>
    </source>
</evidence>
<dbReference type="OrthoDB" id="7464126at2759"/>